<proteinExistence type="predicted"/>
<dbReference type="PROSITE" id="PS51189">
    <property type="entry name" value="FAT"/>
    <property type="match status" value="1"/>
</dbReference>
<feature type="domain" description="FAT" evidence="13">
    <location>
        <begin position="804"/>
        <end position="1455"/>
    </location>
</feature>
<keyword evidence="9" id="KW-0539">Nucleus</keyword>
<reference evidence="15 16" key="1">
    <citation type="submission" date="2024-05" db="EMBL/GenBank/DDBJ databases">
        <authorList>
            <person name="Wallberg A."/>
        </authorList>
    </citation>
    <scope>NUCLEOTIDE SEQUENCE [LARGE SCALE GENOMIC DNA]</scope>
</reference>
<evidence type="ECO:0000256" key="9">
    <source>
        <dbReference type="ARBA" id="ARBA00023242"/>
    </source>
</evidence>
<feature type="domain" description="FATC" evidence="14">
    <location>
        <begin position="1894"/>
        <end position="1926"/>
    </location>
</feature>
<dbReference type="GO" id="GO:0005634">
    <property type="term" value="C:nucleus"/>
    <property type="evidence" value="ECO:0007669"/>
    <property type="project" value="UniProtKB-SubCell"/>
</dbReference>
<name>A0AAV2QZH6_MEGNR</name>
<dbReference type="GO" id="GO:0004674">
    <property type="term" value="F:protein serine/threonine kinase activity"/>
    <property type="evidence" value="ECO:0007669"/>
    <property type="project" value="UniProtKB-KW"/>
</dbReference>
<keyword evidence="5" id="KW-0547">Nucleotide-binding</keyword>
<comment type="catalytic activity">
    <reaction evidence="10">
        <text>L-threonyl-[protein] + ATP = O-phospho-L-threonyl-[protein] + ADP + H(+)</text>
        <dbReference type="Rhea" id="RHEA:46608"/>
        <dbReference type="Rhea" id="RHEA-COMP:11060"/>
        <dbReference type="Rhea" id="RHEA-COMP:11605"/>
        <dbReference type="ChEBI" id="CHEBI:15378"/>
        <dbReference type="ChEBI" id="CHEBI:30013"/>
        <dbReference type="ChEBI" id="CHEBI:30616"/>
        <dbReference type="ChEBI" id="CHEBI:61977"/>
        <dbReference type="ChEBI" id="CHEBI:456216"/>
        <dbReference type="EC" id="2.7.11.1"/>
    </reaction>
</comment>
<dbReference type="CDD" id="cd05171">
    <property type="entry name" value="PIKKc_ATM"/>
    <property type="match status" value="1"/>
</dbReference>
<dbReference type="Gene3D" id="3.30.1010.10">
    <property type="entry name" value="Phosphatidylinositol 3-kinase Catalytic Subunit, Chain A, domain 4"/>
    <property type="match status" value="1"/>
</dbReference>
<dbReference type="InterPro" id="IPR011009">
    <property type="entry name" value="Kinase-like_dom_sf"/>
</dbReference>
<dbReference type="Gene3D" id="1.10.1070.11">
    <property type="entry name" value="Phosphatidylinositol 3-/4-kinase, catalytic domain"/>
    <property type="match status" value="1"/>
</dbReference>
<evidence type="ECO:0000313" key="16">
    <source>
        <dbReference type="Proteomes" id="UP001497623"/>
    </source>
</evidence>
<dbReference type="PROSITE" id="PS50290">
    <property type="entry name" value="PI3_4_KINASE_3"/>
    <property type="match status" value="1"/>
</dbReference>
<evidence type="ECO:0000256" key="10">
    <source>
        <dbReference type="ARBA" id="ARBA00047899"/>
    </source>
</evidence>
<sequence length="1926" mass="218089">MHVDLLSNLATQTNNSSLSSENHNFLFQTTYLAICEQGIQEKIGARAITKEVVAYVLLGLTITAQSYPFLEIALFAVVKIICILLNNRPSTDFFWVIRGIAQSQGLTLEEYMKKHLPYVLQQWLKHPLSLTDFPVILLQCSNLEEFVGKNLKTLTAVCLDYDTRNGSATMLPSISVLSEASQKSPTDLYLTNLPLLISHIFPYLAAETHQHEMDIRKVKSAKIRLKLLENSLGRNVMQDHIEENLGLVALYLIGLCHNPQPMEVGEVVVETNPPHFTPTLIQDTFNDWGTFFEEDKPGKFIDVLCRSKAIHELLQGLLQRIHDCNCEASARQALDSIAIIVESIVLYLPNGLEQICHYPLRSLTHILTYYIEKLINFSPHLADRCNALLYKLWSTALNTISKIASRTLPLLVSRMVPQCSANFATKLSSLKVLTLIMRNQDSDIQESLARLPYFPNTDGYEALAEVRELHLQVVAACRNEPYLSDEVEIFLSESTDFIHPHALKHLQAILKKYQNQINILFMKTDVENSSLGHALMHRLAKIAAKNSSAVAIEACKCLGELGPVHLGTPVFHVHDDRNSEIEQISKITTILHGYLVSERYLVVEASGKALQQILETREGIQAAQNLNKDILEDLRPLRSNAKYKTASSSRSEVGGDDYNQMVSDENVWYGNHSYDEWICGLVNLLIEAGCSSDAMTCTVPVCRIKPVFSAMLLPFVVHSALKYDTVGRRYILSHQFAKFFSLHASRKDEAYAENITQNKAALQDLLNVIDYLRLQIPEHSFSQSSNRNISPWESNLWLKVDYLQIAKAAQFCGAHFSSLLYIELYLETLRQKLQEDENNKRQMQDHLSLLQQISHLPESNVVRCLLLQIYNSLEDSDGVEGCGLFDVGVGGILNYTTRGIRCKHRGQWLQTLAIHDAAHKTQGVVAGLQHLGLYNTVDTLISSDHHEFSPDLQEAQLECAWRLGKWDLEVTYNQKEITKSSFAGDISLSMKKSNRSSFHRHLFGALQCLHFQDHSNFPLHIQLGYQSVAHQLQQNTAESSNSIYPLLSQLQLLSETEAAAKFLTLAPTSQVFDQNLEKLESLWVSHDKVLNVCYYQEPILAGRVSVLTALKTKNKYSESLPAILHERLISKVRIWRVNTKSSTSFVSSVAEEASLRAAASLNPLSMSQQWITQLEAAHVAQCRGDLQLASQSLSLLLQDINTVPEPSISQQQILCQVLNLYGNVLMDSRARPPATIINDYYLKAIKILEEKDDLESKNILETSYHELGSYADKLYREVHTHLESDTVIAKQENIRKSGEEIHRVKLLYQKAADEKEKKDISRKHTTLHKNIEIDRNYLNSLKDQETAYLHQSLNHYIRCVKMSSNHDLHMFRIVALWLENLKDAKTCKMINDSSKEIQTYKYVALIYQLVARLTKNEDSSNHHKDFPRVLILLLEQVCVDHPHHTLPILLALANAHMDEDFGAQNKTNSRKKSQASVVAEEERVKAAKLLVERLLKRLPGHVAEMQKLCRAYLELANWCGKENMNLAPGTKVKIPNNLLLCKLKNFEYCASLTQTLTIQPSTEYSPPFITSWDSQCTLVGGINIPKRLTQYRSDGTRSFELLKGKDDIRQDAVMEQVFGIANKLLLQNRETREKSLSIRTYQVVPLSQRSGLIQWCDNTQPFGHYVIGEDKKGGAHKTYYPNDLNATQCRKKMNEITKSGSHDNKLQVFMAILERFHPVFRHFFFENFPSPHKWYQTRLAYTRSVATNSMVGYILGLGDRHVENILVDKNTAELIHIDLGIAFEMGQILPTPETIPFRLTQETGNTVTIIGKEIGLHLISTSKEIRGLAIIFAALVGNKRTGYHFAALAESQINASKKKQLKDEQQAKYSGGVSMADRVVLRVQQKLAGVEDGYARTVQEQVTVLLQQAMDLSNLCRLFPGWQPYL</sequence>
<gene>
    <name evidence="15" type="ORF">MNOR_LOCUS19025</name>
</gene>
<dbReference type="Pfam" id="PF00454">
    <property type="entry name" value="PI3_PI4_kinase"/>
    <property type="match status" value="1"/>
</dbReference>
<dbReference type="InterPro" id="IPR018936">
    <property type="entry name" value="PI3/4_kinase_CS"/>
</dbReference>
<keyword evidence="6" id="KW-0227">DNA damage</keyword>
<dbReference type="SMART" id="SM00146">
    <property type="entry name" value="PI3Kc"/>
    <property type="match status" value="1"/>
</dbReference>
<dbReference type="InterPro" id="IPR036940">
    <property type="entry name" value="PI3/4_kinase_cat_sf"/>
</dbReference>
<dbReference type="PANTHER" id="PTHR37079:SF4">
    <property type="entry name" value="SERINE_THREONINE-PROTEIN KINASE ATM"/>
    <property type="match status" value="1"/>
</dbReference>
<comment type="caution">
    <text evidence="15">The sequence shown here is derived from an EMBL/GenBank/DDBJ whole genome shotgun (WGS) entry which is preliminary data.</text>
</comment>
<keyword evidence="7" id="KW-0418">Kinase</keyword>
<dbReference type="PROSITE" id="PS51190">
    <property type="entry name" value="FATC"/>
    <property type="match status" value="1"/>
</dbReference>
<evidence type="ECO:0000256" key="2">
    <source>
        <dbReference type="ARBA" id="ARBA00012513"/>
    </source>
</evidence>
<evidence type="ECO:0000256" key="1">
    <source>
        <dbReference type="ARBA" id="ARBA00004123"/>
    </source>
</evidence>
<evidence type="ECO:0000256" key="11">
    <source>
        <dbReference type="SAM" id="Coils"/>
    </source>
</evidence>
<dbReference type="SUPFAM" id="SSF56112">
    <property type="entry name" value="Protein kinase-like (PK-like)"/>
    <property type="match status" value="1"/>
</dbReference>
<dbReference type="Proteomes" id="UP001497623">
    <property type="component" value="Unassembled WGS sequence"/>
</dbReference>
<evidence type="ECO:0000256" key="6">
    <source>
        <dbReference type="ARBA" id="ARBA00022763"/>
    </source>
</evidence>
<keyword evidence="16" id="KW-1185">Reference proteome</keyword>
<dbReference type="EMBL" id="CAXKWB010013901">
    <property type="protein sequence ID" value="CAL4109019.1"/>
    <property type="molecule type" value="Genomic_DNA"/>
</dbReference>
<evidence type="ECO:0000259" key="12">
    <source>
        <dbReference type="PROSITE" id="PS50290"/>
    </source>
</evidence>
<dbReference type="Pfam" id="PF02259">
    <property type="entry name" value="FAT"/>
    <property type="match status" value="1"/>
</dbReference>
<organism evidence="15 16">
    <name type="scientific">Meganyctiphanes norvegica</name>
    <name type="common">Northern krill</name>
    <name type="synonym">Thysanopoda norvegica</name>
    <dbReference type="NCBI Taxonomy" id="48144"/>
    <lineage>
        <taxon>Eukaryota</taxon>
        <taxon>Metazoa</taxon>
        <taxon>Ecdysozoa</taxon>
        <taxon>Arthropoda</taxon>
        <taxon>Crustacea</taxon>
        <taxon>Multicrustacea</taxon>
        <taxon>Malacostraca</taxon>
        <taxon>Eumalacostraca</taxon>
        <taxon>Eucarida</taxon>
        <taxon>Euphausiacea</taxon>
        <taxon>Euphausiidae</taxon>
        <taxon>Meganyctiphanes</taxon>
    </lineage>
</organism>
<keyword evidence="11" id="KW-0175">Coiled coil</keyword>
<dbReference type="InterPro" id="IPR014009">
    <property type="entry name" value="PIK_FAT"/>
</dbReference>
<evidence type="ECO:0000256" key="3">
    <source>
        <dbReference type="ARBA" id="ARBA00022527"/>
    </source>
</evidence>
<dbReference type="SMART" id="SM01343">
    <property type="entry name" value="FATC"/>
    <property type="match status" value="1"/>
</dbReference>
<feature type="coiled-coil region" evidence="11">
    <location>
        <begin position="826"/>
        <end position="853"/>
    </location>
</feature>
<evidence type="ECO:0000313" key="15">
    <source>
        <dbReference type="EMBL" id="CAL4109019.1"/>
    </source>
</evidence>
<evidence type="ECO:0000259" key="13">
    <source>
        <dbReference type="PROSITE" id="PS51189"/>
    </source>
</evidence>
<dbReference type="InterPro" id="IPR003152">
    <property type="entry name" value="FATC_dom"/>
</dbReference>
<protein>
    <recommendedName>
        <fullName evidence="2">non-specific serine/threonine protein kinase</fullName>
        <ecNumber evidence="2">2.7.11.1</ecNumber>
    </recommendedName>
</protein>
<evidence type="ECO:0000256" key="7">
    <source>
        <dbReference type="ARBA" id="ARBA00022777"/>
    </source>
</evidence>
<dbReference type="GO" id="GO:0005524">
    <property type="term" value="F:ATP binding"/>
    <property type="evidence" value="ECO:0007669"/>
    <property type="project" value="UniProtKB-KW"/>
</dbReference>
<dbReference type="EC" id="2.7.11.1" evidence="2"/>
<evidence type="ECO:0000256" key="5">
    <source>
        <dbReference type="ARBA" id="ARBA00022741"/>
    </source>
</evidence>
<feature type="domain" description="PI3K/PI4K catalytic" evidence="12">
    <location>
        <begin position="1572"/>
        <end position="1894"/>
    </location>
</feature>
<keyword evidence="3" id="KW-0723">Serine/threonine-protein kinase</keyword>
<dbReference type="PROSITE" id="PS00915">
    <property type="entry name" value="PI3_4_KINASE_1"/>
    <property type="match status" value="1"/>
</dbReference>
<dbReference type="InterPro" id="IPR000403">
    <property type="entry name" value="PI3/4_kinase_cat_dom"/>
</dbReference>
<keyword evidence="8" id="KW-0067">ATP-binding</keyword>
<keyword evidence="4" id="KW-0808">Transferase</keyword>
<evidence type="ECO:0000256" key="8">
    <source>
        <dbReference type="ARBA" id="ARBA00022840"/>
    </source>
</evidence>
<dbReference type="GO" id="GO:0006281">
    <property type="term" value="P:DNA repair"/>
    <property type="evidence" value="ECO:0007669"/>
    <property type="project" value="InterPro"/>
</dbReference>
<dbReference type="PROSITE" id="PS00916">
    <property type="entry name" value="PI3_4_KINASE_2"/>
    <property type="match status" value="1"/>
</dbReference>
<comment type="subcellular location">
    <subcellularLocation>
        <location evidence="1">Nucleus</location>
    </subcellularLocation>
</comment>
<accession>A0AAV2QZH6</accession>
<feature type="non-terminal residue" evidence="15">
    <location>
        <position position="1926"/>
    </location>
</feature>
<dbReference type="InterPro" id="IPR044107">
    <property type="entry name" value="PIKKc_ATM"/>
</dbReference>
<dbReference type="InterPro" id="IPR038980">
    <property type="entry name" value="ATM_plant"/>
</dbReference>
<dbReference type="InterPro" id="IPR003151">
    <property type="entry name" value="PIK-rel_kinase_FAT"/>
</dbReference>
<dbReference type="PANTHER" id="PTHR37079">
    <property type="entry name" value="SERINE/THREONINE-PROTEIN KINASE ATM"/>
    <property type="match status" value="1"/>
</dbReference>
<dbReference type="Pfam" id="PF02260">
    <property type="entry name" value="FATC"/>
    <property type="match status" value="1"/>
</dbReference>
<evidence type="ECO:0000256" key="4">
    <source>
        <dbReference type="ARBA" id="ARBA00022679"/>
    </source>
</evidence>
<evidence type="ECO:0000259" key="14">
    <source>
        <dbReference type="PROSITE" id="PS51190"/>
    </source>
</evidence>